<dbReference type="InterPro" id="IPR050738">
    <property type="entry name" value="Sulfatase"/>
</dbReference>
<evidence type="ECO:0000259" key="5">
    <source>
        <dbReference type="Pfam" id="PF00884"/>
    </source>
</evidence>
<dbReference type="AlphaFoldDB" id="X1BBB5"/>
<keyword evidence="4" id="KW-0106">Calcium</keyword>
<dbReference type="EMBL" id="BART01012231">
    <property type="protein sequence ID" value="GAG78487.1"/>
    <property type="molecule type" value="Genomic_DNA"/>
</dbReference>
<evidence type="ECO:0000256" key="1">
    <source>
        <dbReference type="ARBA" id="ARBA00008779"/>
    </source>
</evidence>
<dbReference type="Gene3D" id="3.40.720.10">
    <property type="entry name" value="Alkaline Phosphatase, subunit A"/>
    <property type="match status" value="1"/>
</dbReference>
<evidence type="ECO:0000256" key="4">
    <source>
        <dbReference type="ARBA" id="ARBA00022837"/>
    </source>
</evidence>
<dbReference type="PROSITE" id="PS51257">
    <property type="entry name" value="PROKAR_LIPOPROTEIN"/>
    <property type="match status" value="1"/>
</dbReference>
<evidence type="ECO:0000256" key="2">
    <source>
        <dbReference type="ARBA" id="ARBA00022723"/>
    </source>
</evidence>
<accession>X1BBB5</accession>
<dbReference type="PROSITE" id="PS00149">
    <property type="entry name" value="SULFATASE_2"/>
    <property type="match status" value="1"/>
</dbReference>
<dbReference type="InterPro" id="IPR000917">
    <property type="entry name" value="Sulfatase_N"/>
</dbReference>
<evidence type="ECO:0000256" key="3">
    <source>
        <dbReference type="ARBA" id="ARBA00022801"/>
    </source>
</evidence>
<organism evidence="6">
    <name type="scientific">marine sediment metagenome</name>
    <dbReference type="NCBI Taxonomy" id="412755"/>
    <lineage>
        <taxon>unclassified sequences</taxon>
        <taxon>metagenomes</taxon>
        <taxon>ecological metagenomes</taxon>
    </lineage>
</organism>
<dbReference type="NCBIfam" id="TIGR01409">
    <property type="entry name" value="TAT_signal_seq"/>
    <property type="match status" value="1"/>
</dbReference>
<dbReference type="InterPro" id="IPR017850">
    <property type="entry name" value="Alkaline_phosphatase_core_sf"/>
</dbReference>
<sequence>MKNINRRRFLKKCLAAGAGTFWLSCHTSAARKNAPPNIVLIVSDDQGYADASCYDHPKEVSTPNIDRLARQGVRLTNAYASAYVCAPTRAGLLTGRYQQRFGFYTGGDSRTGLPLSEVTLADLLKKQGYATAVIGKWHVGIKPDYRPLKRGFDEFYGFLGHGAHDYFDLRITDDHTSIYRNEKPINDTGYLTHNLTRRAVSFIERHRKQPFFLYLPFNAVHWPLQAPPEYIKRFNTGNKDRDIYLA</sequence>
<reference evidence="6" key="1">
    <citation type="journal article" date="2014" name="Front. Microbiol.">
        <title>High frequency of phylogenetically diverse reductive dehalogenase-homologous genes in deep subseafloor sedimentary metagenomes.</title>
        <authorList>
            <person name="Kawai M."/>
            <person name="Futagami T."/>
            <person name="Toyoda A."/>
            <person name="Takaki Y."/>
            <person name="Nishi S."/>
            <person name="Hori S."/>
            <person name="Arai W."/>
            <person name="Tsubouchi T."/>
            <person name="Morono Y."/>
            <person name="Uchiyama I."/>
            <person name="Ito T."/>
            <person name="Fujiyama A."/>
            <person name="Inagaki F."/>
            <person name="Takami H."/>
        </authorList>
    </citation>
    <scope>NUCLEOTIDE SEQUENCE</scope>
    <source>
        <strain evidence="6">Expedition CK06-06</strain>
    </source>
</reference>
<dbReference type="Pfam" id="PF00884">
    <property type="entry name" value="Sulfatase"/>
    <property type="match status" value="1"/>
</dbReference>
<proteinExistence type="inferred from homology"/>
<dbReference type="InterPro" id="IPR019546">
    <property type="entry name" value="TAT_signal_bac_arc"/>
</dbReference>
<dbReference type="PANTHER" id="PTHR42693:SF53">
    <property type="entry name" value="ENDO-4-O-SULFATASE"/>
    <property type="match status" value="1"/>
</dbReference>
<dbReference type="InterPro" id="IPR006311">
    <property type="entry name" value="TAT_signal"/>
</dbReference>
<protein>
    <recommendedName>
        <fullName evidence="5">Sulfatase N-terminal domain-containing protein</fullName>
    </recommendedName>
</protein>
<feature type="domain" description="Sulfatase N-terminal" evidence="5">
    <location>
        <begin position="36"/>
        <end position="240"/>
    </location>
</feature>
<feature type="non-terminal residue" evidence="6">
    <location>
        <position position="246"/>
    </location>
</feature>
<comment type="similarity">
    <text evidence="1">Belongs to the sulfatase family.</text>
</comment>
<keyword evidence="2" id="KW-0479">Metal-binding</keyword>
<dbReference type="SUPFAM" id="SSF53649">
    <property type="entry name" value="Alkaline phosphatase-like"/>
    <property type="match status" value="1"/>
</dbReference>
<dbReference type="GO" id="GO:0046872">
    <property type="term" value="F:metal ion binding"/>
    <property type="evidence" value="ECO:0007669"/>
    <property type="project" value="UniProtKB-KW"/>
</dbReference>
<gene>
    <name evidence="6" type="ORF">S01H4_25647</name>
</gene>
<dbReference type="InterPro" id="IPR024607">
    <property type="entry name" value="Sulfatase_CS"/>
</dbReference>
<evidence type="ECO:0000313" key="6">
    <source>
        <dbReference type="EMBL" id="GAG78487.1"/>
    </source>
</evidence>
<dbReference type="PROSITE" id="PS51318">
    <property type="entry name" value="TAT"/>
    <property type="match status" value="1"/>
</dbReference>
<comment type="caution">
    <text evidence="6">The sequence shown here is derived from an EMBL/GenBank/DDBJ whole genome shotgun (WGS) entry which is preliminary data.</text>
</comment>
<dbReference type="GO" id="GO:0004065">
    <property type="term" value="F:arylsulfatase activity"/>
    <property type="evidence" value="ECO:0007669"/>
    <property type="project" value="TreeGrafter"/>
</dbReference>
<name>X1BBB5_9ZZZZ</name>
<dbReference type="PANTHER" id="PTHR42693">
    <property type="entry name" value="ARYLSULFATASE FAMILY MEMBER"/>
    <property type="match status" value="1"/>
</dbReference>
<keyword evidence="3" id="KW-0378">Hydrolase</keyword>